<organism evidence="3 4">
    <name type="scientific">Acidovorax benzenivorans</name>
    <dbReference type="NCBI Taxonomy" id="2987520"/>
    <lineage>
        <taxon>Bacteria</taxon>
        <taxon>Pseudomonadati</taxon>
        <taxon>Pseudomonadota</taxon>
        <taxon>Betaproteobacteria</taxon>
        <taxon>Burkholderiales</taxon>
        <taxon>Comamonadaceae</taxon>
        <taxon>Acidovorax</taxon>
    </lineage>
</organism>
<evidence type="ECO:0000313" key="4">
    <source>
        <dbReference type="Proteomes" id="UP001148932"/>
    </source>
</evidence>
<gene>
    <name evidence="3" type="ORF">OIN59_15305</name>
</gene>
<comment type="caution">
    <text evidence="3">The sequence shown here is derived from an EMBL/GenBank/DDBJ whole genome shotgun (WGS) entry which is preliminary data.</text>
</comment>
<dbReference type="EMBL" id="JAPCKI010000008">
    <property type="protein sequence ID" value="MDD2178805.1"/>
    <property type="molecule type" value="Genomic_DNA"/>
</dbReference>
<keyword evidence="1" id="KW-1133">Transmembrane helix</keyword>
<feature type="transmembrane region" description="Helical" evidence="1">
    <location>
        <begin position="37"/>
        <end position="59"/>
    </location>
</feature>
<dbReference type="InterPro" id="IPR003675">
    <property type="entry name" value="Rce1/LyrA-like_dom"/>
</dbReference>
<dbReference type="RefSeq" id="WP_274111791.1">
    <property type="nucleotide sequence ID" value="NZ_JAPCKI010000008.1"/>
</dbReference>
<feature type="domain" description="CAAX prenyl protease 2/Lysostaphin resistance protein A-like" evidence="2">
    <location>
        <begin position="130"/>
        <end position="218"/>
    </location>
</feature>
<feature type="transmembrane region" description="Helical" evidence="1">
    <location>
        <begin position="185"/>
        <end position="203"/>
    </location>
</feature>
<keyword evidence="4" id="KW-1185">Reference proteome</keyword>
<evidence type="ECO:0000313" key="3">
    <source>
        <dbReference type="EMBL" id="MDD2178805.1"/>
    </source>
</evidence>
<evidence type="ECO:0000259" key="2">
    <source>
        <dbReference type="Pfam" id="PF02517"/>
    </source>
</evidence>
<protein>
    <recommendedName>
        <fullName evidence="2">CAAX prenyl protease 2/Lysostaphin resistance protein A-like domain-containing protein</fullName>
    </recommendedName>
</protein>
<reference evidence="3" key="1">
    <citation type="submission" date="2022-10" db="EMBL/GenBank/DDBJ databases">
        <title>Description of microaerobic benzene degrading bacteria.</title>
        <authorList>
            <person name="Bedics A."/>
            <person name="Tancsics A."/>
            <person name="Banerjee S."/>
        </authorList>
    </citation>
    <scope>NUCLEOTIDE SEQUENCE</scope>
    <source>
        <strain evidence="3">D2M1</strain>
    </source>
</reference>
<name>A0ABT5RYP4_9BURK</name>
<keyword evidence="1" id="KW-0812">Transmembrane</keyword>
<feature type="transmembrane region" description="Helical" evidence="1">
    <location>
        <begin position="130"/>
        <end position="152"/>
    </location>
</feature>
<dbReference type="Proteomes" id="UP001148932">
    <property type="component" value="Unassembled WGS sequence"/>
</dbReference>
<proteinExistence type="predicted"/>
<dbReference type="Pfam" id="PF02517">
    <property type="entry name" value="Rce1-like"/>
    <property type="match status" value="1"/>
</dbReference>
<keyword evidence="1" id="KW-0472">Membrane</keyword>
<accession>A0ABT5RYP4</accession>
<feature type="transmembrane region" description="Helical" evidence="1">
    <location>
        <begin position="79"/>
        <end position="100"/>
    </location>
</feature>
<evidence type="ECO:0000256" key="1">
    <source>
        <dbReference type="SAM" id="Phobius"/>
    </source>
</evidence>
<sequence>MVLNAGQQARVGWALIPVCVVWQLNGLYLPTMGREDVLLFWAVDGVQWIALPAILLGLLAHKAAVRPQQYGLVTPEKNLWPLAGQSLMVFVTAGLVFLVARNLSWRVLGPSPGSVHWTQFLPQGLAGAAVQIYAAVSAGLVESVFFIGLPWLWYRSARQQPSELHFTFSVSVIFALAHWEHGRHIMIAAFFSHFVMCRWFLFWRTLWPVVLGHTMIDLAAFA</sequence>
<feature type="transmembrane region" description="Helical" evidence="1">
    <location>
        <begin position="12"/>
        <end position="31"/>
    </location>
</feature>